<dbReference type="SMART" id="SM01037">
    <property type="entry name" value="Bet_v_1"/>
    <property type="match status" value="1"/>
</dbReference>
<evidence type="ECO:0000259" key="2">
    <source>
        <dbReference type="SMART" id="SM01037"/>
    </source>
</evidence>
<accession>A0A2P5F9K7</accession>
<dbReference type="PANTHER" id="PTHR31338">
    <property type="entry name" value="POLYKETIDE CYCLASE/DEHYDRASE AND LIPID TRANSPORT SUPERFAMILY PROTEIN"/>
    <property type="match status" value="1"/>
</dbReference>
<organism evidence="3 4">
    <name type="scientific">Trema orientale</name>
    <name type="common">Charcoal tree</name>
    <name type="synonym">Celtis orientalis</name>
    <dbReference type="NCBI Taxonomy" id="63057"/>
    <lineage>
        <taxon>Eukaryota</taxon>
        <taxon>Viridiplantae</taxon>
        <taxon>Streptophyta</taxon>
        <taxon>Embryophyta</taxon>
        <taxon>Tracheophyta</taxon>
        <taxon>Spermatophyta</taxon>
        <taxon>Magnoliopsida</taxon>
        <taxon>eudicotyledons</taxon>
        <taxon>Gunneridae</taxon>
        <taxon>Pentapetalae</taxon>
        <taxon>rosids</taxon>
        <taxon>fabids</taxon>
        <taxon>Rosales</taxon>
        <taxon>Cannabaceae</taxon>
        <taxon>Trema</taxon>
    </lineage>
</organism>
<dbReference type="GO" id="GO:0006952">
    <property type="term" value="P:defense response"/>
    <property type="evidence" value="ECO:0007669"/>
    <property type="project" value="InterPro"/>
</dbReference>
<gene>
    <name evidence="3" type="ORF">TorRG33x02_097150</name>
</gene>
<dbReference type="InterPro" id="IPR000916">
    <property type="entry name" value="Bet_v_I/MLP"/>
</dbReference>
<dbReference type="Gene3D" id="3.30.530.20">
    <property type="match status" value="1"/>
</dbReference>
<dbReference type="Pfam" id="PF00407">
    <property type="entry name" value="Bet_v_1"/>
    <property type="match status" value="1"/>
</dbReference>
<evidence type="ECO:0000313" key="3">
    <source>
        <dbReference type="EMBL" id="PON94468.1"/>
    </source>
</evidence>
<dbReference type="InParanoid" id="A0A2P5F9K7"/>
<sequence length="95" mass="10977">MLWKFLQDGKQEWFKEKVEFDNENNMVAVVELEGDVFKHYRSFKSVCHVIPKGEGSLAKLIIEYEELNANVPPPNKCLNVMVNVTKDIDAHLQKA</sequence>
<keyword evidence="4" id="KW-1185">Reference proteome</keyword>
<dbReference type="OrthoDB" id="1072116at2759"/>
<name>A0A2P5F9K7_TREOI</name>
<dbReference type="Proteomes" id="UP000237000">
    <property type="component" value="Unassembled WGS sequence"/>
</dbReference>
<evidence type="ECO:0000256" key="1">
    <source>
        <dbReference type="ARBA" id="ARBA00038242"/>
    </source>
</evidence>
<dbReference type="PANTHER" id="PTHR31338:SF20">
    <property type="entry name" value="BET V I_MAJOR LATEX PROTEIN DOMAIN-CONTAINING PROTEIN"/>
    <property type="match status" value="1"/>
</dbReference>
<feature type="domain" description="Bet v I/Major latex protein" evidence="2">
    <location>
        <begin position="1"/>
        <end position="95"/>
    </location>
</feature>
<comment type="caution">
    <text evidence="3">The sequence shown here is derived from an EMBL/GenBank/DDBJ whole genome shotgun (WGS) entry which is preliminary data.</text>
</comment>
<dbReference type="InterPro" id="IPR052006">
    <property type="entry name" value="MLP-like"/>
</dbReference>
<protein>
    <submittedName>
        <fullName evidence="3">Major latex protein domain containing protein</fullName>
    </submittedName>
</protein>
<comment type="similarity">
    <text evidence="1">Belongs to the MLP family.</text>
</comment>
<evidence type="ECO:0000313" key="4">
    <source>
        <dbReference type="Proteomes" id="UP000237000"/>
    </source>
</evidence>
<proteinExistence type="inferred from homology"/>
<dbReference type="InterPro" id="IPR023393">
    <property type="entry name" value="START-like_dom_sf"/>
</dbReference>
<dbReference type="SUPFAM" id="SSF55961">
    <property type="entry name" value="Bet v1-like"/>
    <property type="match status" value="1"/>
</dbReference>
<dbReference type="EMBL" id="JXTC01000051">
    <property type="protein sequence ID" value="PON94468.1"/>
    <property type="molecule type" value="Genomic_DNA"/>
</dbReference>
<reference evidence="4" key="1">
    <citation type="submission" date="2016-06" db="EMBL/GenBank/DDBJ databases">
        <title>Parallel loss of symbiosis genes in relatives of nitrogen-fixing non-legume Parasponia.</title>
        <authorList>
            <person name="Van Velzen R."/>
            <person name="Holmer R."/>
            <person name="Bu F."/>
            <person name="Rutten L."/>
            <person name="Van Zeijl A."/>
            <person name="Liu W."/>
            <person name="Santuari L."/>
            <person name="Cao Q."/>
            <person name="Sharma T."/>
            <person name="Shen D."/>
            <person name="Roswanjaya Y."/>
            <person name="Wardhani T."/>
            <person name="Kalhor M.S."/>
            <person name="Jansen J."/>
            <person name="Van den Hoogen J."/>
            <person name="Gungor B."/>
            <person name="Hartog M."/>
            <person name="Hontelez J."/>
            <person name="Verver J."/>
            <person name="Yang W.-C."/>
            <person name="Schijlen E."/>
            <person name="Repin R."/>
            <person name="Schilthuizen M."/>
            <person name="Schranz E."/>
            <person name="Heidstra R."/>
            <person name="Miyata K."/>
            <person name="Fedorova E."/>
            <person name="Kohlen W."/>
            <person name="Bisseling T."/>
            <person name="Smit S."/>
            <person name="Geurts R."/>
        </authorList>
    </citation>
    <scope>NUCLEOTIDE SEQUENCE [LARGE SCALE GENOMIC DNA]</scope>
    <source>
        <strain evidence="4">cv. RG33-2</strain>
    </source>
</reference>
<dbReference type="AlphaFoldDB" id="A0A2P5F9K7"/>